<feature type="transmembrane region" description="Helical" evidence="7">
    <location>
        <begin position="81"/>
        <end position="104"/>
    </location>
</feature>
<dbReference type="NCBIfam" id="TIGR00544">
    <property type="entry name" value="lgt"/>
    <property type="match status" value="1"/>
</dbReference>
<comment type="subcellular location">
    <subcellularLocation>
        <location evidence="7">Cell membrane</location>
        <topology evidence="7">Multi-pass membrane protein</topology>
    </subcellularLocation>
</comment>
<evidence type="ECO:0000256" key="3">
    <source>
        <dbReference type="ARBA" id="ARBA00022679"/>
    </source>
</evidence>
<dbReference type="Pfam" id="PF01790">
    <property type="entry name" value="LGT"/>
    <property type="match status" value="1"/>
</dbReference>
<dbReference type="GO" id="GO:0042158">
    <property type="term" value="P:lipoprotein biosynthetic process"/>
    <property type="evidence" value="ECO:0007669"/>
    <property type="project" value="UniProtKB-UniRule"/>
</dbReference>
<comment type="pathway">
    <text evidence="7">Protein modification; lipoprotein biosynthesis (diacylglyceryl transfer).</text>
</comment>
<dbReference type="AlphaFoldDB" id="A0A0G1X7F2"/>
<dbReference type="Proteomes" id="UP000034913">
    <property type="component" value="Unassembled WGS sequence"/>
</dbReference>
<keyword evidence="4 7" id="KW-0812">Transmembrane</keyword>
<evidence type="ECO:0000256" key="4">
    <source>
        <dbReference type="ARBA" id="ARBA00022692"/>
    </source>
</evidence>
<keyword evidence="3 7" id="KW-0808">Transferase</keyword>
<accession>A0A0G1X7F2</accession>
<protein>
    <recommendedName>
        <fullName evidence="7">Phosphatidylglycerol--prolipoprotein diacylglyceryl transferase</fullName>
        <ecNumber evidence="7">2.5.1.145</ecNumber>
    </recommendedName>
</protein>
<feature type="transmembrane region" description="Helical" evidence="7">
    <location>
        <begin position="148"/>
        <end position="166"/>
    </location>
</feature>
<keyword evidence="5 7" id="KW-1133">Transmembrane helix</keyword>
<evidence type="ECO:0000313" key="8">
    <source>
        <dbReference type="EMBL" id="KKW27093.1"/>
    </source>
</evidence>
<evidence type="ECO:0000313" key="9">
    <source>
        <dbReference type="Proteomes" id="UP000034913"/>
    </source>
</evidence>
<evidence type="ECO:0000256" key="6">
    <source>
        <dbReference type="ARBA" id="ARBA00023136"/>
    </source>
</evidence>
<gene>
    <name evidence="7" type="primary">lgt</name>
    <name evidence="8" type="ORF">VF00_C0001G0028</name>
</gene>
<dbReference type="HAMAP" id="MF_01147">
    <property type="entry name" value="Lgt"/>
    <property type="match status" value="1"/>
</dbReference>
<dbReference type="PATRIC" id="fig|1620414.3.peg.29"/>
<comment type="caution">
    <text evidence="8">The sequence shown here is derived from an EMBL/GenBank/DDBJ whole genome shotgun (WGS) entry which is preliminary data.</text>
</comment>
<keyword evidence="8" id="KW-0449">Lipoprotein</keyword>
<organism evidence="8 9">
    <name type="scientific">candidate division Kazan bacterium GW2011_GWB1_52_7</name>
    <dbReference type="NCBI Taxonomy" id="1620414"/>
    <lineage>
        <taxon>Bacteria</taxon>
        <taxon>Bacteria division Kazan-3B-28</taxon>
    </lineage>
</organism>
<name>A0A0G1X7F2_UNCK3</name>
<dbReference type="GO" id="GO:0005886">
    <property type="term" value="C:plasma membrane"/>
    <property type="evidence" value="ECO:0007669"/>
    <property type="project" value="UniProtKB-SubCell"/>
</dbReference>
<feature type="transmembrane region" description="Helical" evidence="7">
    <location>
        <begin position="260"/>
        <end position="281"/>
    </location>
</feature>
<comment type="similarity">
    <text evidence="1 7">Belongs to the Lgt family.</text>
</comment>
<keyword evidence="6 7" id="KW-0472">Membrane</keyword>
<dbReference type="UniPathway" id="UPA00664"/>
<proteinExistence type="inferred from homology"/>
<dbReference type="InterPro" id="IPR001640">
    <property type="entry name" value="Lgt"/>
</dbReference>
<keyword evidence="2 7" id="KW-1003">Cell membrane</keyword>
<evidence type="ECO:0000256" key="1">
    <source>
        <dbReference type="ARBA" id="ARBA00007150"/>
    </source>
</evidence>
<evidence type="ECO:0000256" key="5">
    <source>
        <dbReference type="ARBA" id="ARBA00022989"/>
    </source>
</evidence>
<dbReference type="PANTHER" id="PTHR30589:SF0">
    <property type="entry name" value="PHOSPHATIDYLGLYCEROL--PROLIPOPROTEIN DIACYLGLYCERYL TRANSFERASE"/>
    <property type="match status" value="1"/>
</dbReference>
<dbReference type="EMBL" id="LCRB01000001">
    <property type="protein sequence ID" value="KKW27093.1"/>
    <property type="molecule type" value="Genomic_DNA"/>
</dbReference>
<comment type="catalytic activity">
    <reaction evidence="7">
        <text>L-cysteinyl-[prolipoprotein] + a 1,2-diacyl-sn-glycero-3-phospho-(1'-sn-glycerol) = an S-1,2-diacyl-sn-glyceryl-L-cysteinyl-[prolipoprotein] + sn-glycerol 1-phosphate + H(+)</text>
        <dbReference type="Rhea" id="RHEA:56712"/>
        <dbReference type="Rhea" id="RHEA-COMP:14679"/>
        <dbReference type="Rhea" id="RHEA-COMP:14680"/>
        <dbReference type="ChEBI" id="CHEBI:15378"/>
        <dbReference type="ChEBI" id="CHEBI:29950"/>
        <dbReference type="ChEBI" id="CHEBI:57685"/>
        <dbReference type="ChEBI" id="CHEBI:64716"/>
        <dbReference type="ChEBI" id="CHEBI:140658"/>
        <dbReference type="EC" id="2.5.1.145"/>
    </reaction>
</comment>
<feature type="transmembrane region" description="Helical" evidence="7">
    <location>
        <begin position="124"/>
        <end position="141"/>
    </location>
</feature>
<evidence type="ECO:0000256" key="2">
    <source>
        <dbReference type="ARBA" id="ARBA00022475"/>
    </source>
</evidence>
<dbReference type="PANTHER" id="PTHR30589">
    <property type="entry name" value="PROLIPOPROTEIN DIACYLGLYCERYL TRANSFERASE"/>
    <property type="match status" value="1"/>
</dbReference>
<sequence>MKNKTTWPRLLVKSALVAVIVFLGWYLLQPYWQGAKPISSVLWQAGAITIHWYGLLLASGIAAGSWLMARLSSRWSITQDQALDMIIWMLIGGLLGARLLFVVLKLPLYLADPIEILLIGRGGLSIHGAILGGAIGLWWYAKNHKLNFWHLADLAVPGVALGQAIGRWGNFFNQEAFGGPTELPWKMFVAPGYRPLQFLQEPYYHPTFLYESLLNLLVLTLILRVDVNPGQSGRRLAWYLVLYSSVRFGVEFFRVDSDTLGFLTIAQWASLAIVLIGAYWLNRKTHA</sequence>
<dbReference type="PROSITE" id="PS01311">
    <property type="entry name" value="LGT"/>
    <property type="match status" value="1"/>
</dbReference>
<reference evidence="8 9" key="1">
    <citation type="journal article" date="2015" name="Nature">
        <title>rRNA introns, odd ribosomes, and small enigmatic genomes across a large radiation of phyla.</title>
        <authorList>
            <person name="Brown C.T."/>
            <person name="Hug L.A."/>
            <person name="Thomas B.C."/>
            <person name="Sharon I."/>
            <person name="Castelle C.J."/>
            <person name="Singh A."/>
            <person name="Wilkins M.J."/>
            <person name="Williams K.H."/>
            <person name="Banfield J.F."/>
        </authorList>
    </citation>
    <scope>NUCLEOTIDE SEQUENCE [LARGE SCALE GENOMIC DNA]</scope>
</reference>
<feature type="transmembrane region" description="Helical" evidence="7">
    <location>
        <begin position="48"/>
        <end position="69"/>
    </location>
</feature>
<dbReference type="EC" id="2.5.1.145" evidence="7"/>
<comment type="function">
    <text evidence="7">Catalyzes the transfer of the diacylglyceryl group from phosphatidylglycerol to the sulfhydryl group of the N-terminal cysteine of a prolipoprotein, the first step in the formation of mature lipoproteins.</text>
</comment>
<feature type="transmembrane region" description="Helical" evidence="7">
    <location>
        <begin position="10"/>
        <end position="28"/>
    </location>
</feature>
<feature type="binding site" evidence="7">
    <location>
        <position position="167"/>
    </location>
    <ligand>
        <name>a 1,2-diacyl-sn-glycero-3-phospho-(1'-sn-glycerol)</name>
        <dbReference type="ChEBI" id="CHEBI:64716"/>
    </ligand>
</feature>
<evidence type="ECO:0000256" key="7">
    <source>
        <dbReference type="HAMAP-Rule" id="MF_01147"/>
    </source>
</evidence>
<dbReference type="GO" id="GO:0008961">
    <property type="term" value="F:phosphatidylglycerol-prolipoprotein diacylglyceryl transferase activity"/>
    <property type="evidence" value="ECO:0007669"/>
    <property type="project" value="UniProtKB-UniRule"/>
</dbReference>